<reference evidence="1 2" key="1">
    <citation type="submission" date="2018-06" db="EMBL/GenBank/DDBJ databases">
        <authorList>
            <consortium name="Pathogen Informatics"/>
            <person name="Doyle S."/>
        </authorList>
    </citation>
    <scope>NUCLEOTIDE SEQUENCE [LARGE SCALE GENOMIC DNA]</scope>
    <source>
        <strain evidence="1 2">NCTC10764</strain>
    </source>
</reference>
<sequence length="141" mass="16546">MFIPLLLRADMRITPFFHLLRQCLFNQKRCVHPQQPWSAPQLRHLYCTPWFINATGNLSVRACIVSTNGALRHCFEFREGSHSREYRYWFEALPLSVVRFNVFTGRISARRTLLCCLPYGRAAYFFSLSLRSSLKPVERSS</sequence>
<dbReference type="Proteomes" id="UP000255201">
    <property type="component" value="Unassembled WGS sequence"/>
</dbReference>
<accession>A0A376KHQ6</accession>
<dbReference type="EMBL" id="UFZL01000005">
    <property type="protein sequence ID" value="STE82274.1"/>
    <property type="molecule type" value="Genomic_DNA"/>
</dbReference>
<name>A0A376KHQ6_ECOLX</name>
<organism evidence="1 2">
    <name type="scientific">Escherichia coli</name>
    <dbReference type="NCBI Taxonomy" id="562"/>
    <lineage>
        <taxon>Bacteria</taxon>
        <taxon>Pseudomonadati</taxon>
        <taxon>Pseudomonadota</taxon>
        <taxon>Gammaproteobacteria</taxon>
        <taxon>Enterobacterales</taxon>
        <taxon>Enterobacteriaceae</taxon>
        <taxon>Escherichia</taxon>
    </lineage>
</organism>
<dbReference type="AlphaFoldDB" id="A0A376KHQ6"/>
<evidence type="ECO:0000313" key="1">
    <source>
        <dbReference type="EMBL" id="STE82274.1"/>
    </source>
</evidence>
<protein>
    <submittedName>
        <fullName evidence="1">Uncharacterized protein</fullName>
    </submittedName>
</protein>
<evidence type="ECO:0000313" key="2">
    <source>
        <dbReference type="Proteomes" id="UP000255201"/>
    </source>
</evidence>
<proteinExistence type="predicted"/>
<gene>
    <name evidence="1" type="ORF">NCTC10764_06351</name>
</gene>